<dbReference type="GO" id="GO:0006487">
    <property type="term" value="P:protein N-linked glycosylation"/>
    <property type="evidence" value="ECO:0007669"/>
    <property type="project" value="TreeGrafter"/>
</dbReference>
<evidence type="ECO:0000256" key="2">
    <source>
        <dbReference type="ARBA" id="ARBA00004922"/>
    </source>
</evidence>
<dbReference type="InterPro" id="IPR029044">
    <property type="entry name" value="Nucleotide-diphossugar_trans"/>
</dbReference>
<dbReference type="Pfam" id="PF00535">
    <property type="entry name" value="Glycos_transf_2"/>
    <property type="match status" value="1"/>
</dbReference>
<dbReference type="EC" id="2.4.1.117" evidence="4"/>
<organism evidence="14 15">
    <name type="scientific">Lichtheimia corymbifera JMRC:FSU:9682</name>
    <dbReference type="NCBI Taxonomy" id="1263082"/>
    <lineage>
        <taxon>Eukaryota</taxon>
        <taxon>Fungi</taxon>
        <taxon>Fungi incertae sedis</taxon>
        <taxon>Mucoromycota</taxon>
        <taxon>Mucoromycotina</taxon>
        <taxon>Mucoromycetes</taxon>
        <taxon>Mucorales</taxon>
        <taxon>Lichtheimiaceae</taxon>
        <taxon>Lichtheimia</taxon>
    </lineage>
</organism>
<evidence type="ECO:0000256" key="3">
    <source>
        <dbReference type="ARBA" id="ARBA00006739"/>
    </source>
</evidence>
<dbReference type="OrthoDB" id="3784at2759"/>
<evidence type="ECO:0000256" key="8">
    <source>
        <dbReference type="ARBA" id="ARBA00022824"/>
    </source>
</evidence>
<evidence type="ECO:0000313" key="15">
    <source>
        <dbReference type="Proteomes" id="UP000027586"/>
    </source>
</evidence>
<keyword evidence="7" id="KW-0812">Transmembrane</keyword>
<evidence type="ECO:0000256" key="6">
    <source>
        <dbReference type="ARBA" id="ARBA00022679"/>
    </source>
</evidence>
<dbReference type="AlphaFoldDB" id="A0A068RN41"/>
<evidence type="ECO:0000256" key="1">
    <source>
        <dbReference type="ARBA" id="ARBA00004389"/>
    </source>
</evidence>
<keyword evidence="6" id="KW-0808">Transferase</keyword>
<keyword evidence="5" id="KW-0328">Glycosyltransferase</keyword>
<keyword evidence="10" id="KW-1133">Transmembrane helix</keyword>
<sequence>MSLLLVTAVALLCFLLIIVGVLIVLSPKPRPPTENEKYFRDVHSNEPKRLPSLFDTSNVSLSCIVPAFDESKRLPTMMSETVSFLEDRKTQQKTFTYEIIVVDDGSRDNTKEVVMEFAQQHKYADIRLLALEKNRGKGGAVTQGMLCARGEQCLMVDADGATKFADLVKLEEAIKGKELAIAVGSRSHLVSTDAVVKRSFIRNFLMRCFHSLVYILGIRGIEDTQCGFKLFTRKAAQRVFPSMHVERWIFDIECLMIAQLQRIPIAEVQVNWHEIDGSKINLMKDSILMARDLLLIRLNYILGLWTIDVSKAQKTE</sequence>
<comment type="subcellular location">
    <subcellularLocation>
        <location evidence="1">Endoplasmic reticulum membrane</location>
        <topology evidence="1">Single-pass membrane protein</topology>
    </subcellularLocation>
</comment>
<comment type="pathway">
    <text evidence="2">Protein modification; protein glycosylation.</text>
</comment>
<keyword evidence="9" id="KW-0735">Signal-anchor</keyword>
<dbReference type="STRING" id="1263082.A0A068RN41"/>
<keyword evidence="15" id="KW-1185">Reference proteome</keyword>
<dbReference type="SUPFAM" id="SSF53448">
    <property type="entry name" value="Nucleotide-diphospho-sugar transferases"/>
    <property type="match status" value="1"/>
</dbReference>
<dbReference type="GO" id="GO:0005789">
    <property type="term" value="C:endoplasmic reticulum membrane"/>
    <property type="evidence" value="ECO:0007669"/>
    <property type="project" value="UniProtKB-SubCell"/>
</dbReference>
<evidence type="ECO:0000313" key="14">
    <source>
        <dbReference type="EMBL" id="CDH51140.1"/>
    </source>
</evidence>
<proteinExistence type="inferred from homology"/>
<evidence type="ECO:0000256" key="7">
    <source>
        <dbReference type="ARBA" id="ARBA00022692"/>
    </source>
</evidence>
<keyword evidence="8" id="KW-0256">Endoplasmic reticulum</keyword>
<protein>
    <recommendedName>
        <fullName evidence="4">dolichyl-phosphate beta-glucosyltransferase</fullName>
        <ecNumber evidence="4">2.4.1.117</ecNumber>
    </recommendedName>
</protein>
<evidence type="ECO:0000256" key="11">
    <source>
        <dbReference type="ARBA" id="ARBA00023136"/>
    </source>
</evidence>
<dbReference type="Gene3D" id="3.90.550.10">
    <property type="entry name" value="Spore Coat Polysaccharide Biosynthesis Protein SpsA, Chain A"/>
    <property type="match status" value="1"/>
</dbReference>
<dbReference type="EMBL" id="CBTN010000008">
    <property type="protein sequence ID" value="CDH51140.1"/>
    <property type="molecule type" value="Genomic_DNA"/>
</dbReference>
<evidence type="ECO:0000256" key="12">
    <source>
        <dbReference type="ARBA" id="ARBA00045097"/>
    </source>
</evidence>
<evidence type="ECO:0000256" key="9">
    <source>
        <dbReference type="ARBA" id="ARBA00022968"/>
    </source>
</evidence>
<reference evidence="14" key="1">
    <citation type="submission" date="2013-08" db="EMBL/GenBank/DDBJ databases">
        <title>Gene expansion shapes genome architecture in the human pathogen Lichtheimia corymbifera: an evolutionary genomics analysis in the ancient terrestrial Mucorales (Mucoromycotina).</title>
        <authorList>
            <person name="Schwartze V.U."/>
            <person name="Winter S."/>
            <person name="Shelest E."/>
            <person name="Marcet-Houben M."/>
            <person name="Horn F."/>
            <person name="Wehner S."/>
            <person name="Hoffmann K."/>
            <person name="Riege K."/>
            <person name="Sammeth M."/>
            <person name="Nowrousian M."/>
            <person name="Valiante V."/>
            <person name="Linde J."/>
            <person name="Jacobsen I.D."/>
            <person name="Marz M."/>
            <person name="Brakhage A.A."/>
            <person name="Gabaldon T."/>
            <person name="Bocker S."/>
            <person name="Voigt K."/>
        </authorList>
    </citation>
    <scope>NUCLEOTIDE SEQUENCE [LARGE SCALE GENOMIC DNA]</scope>
    <source>
        <strain evidence="14">FSU 9682</strain>
    </source>
</reference>
<evidence type="ECO:0000256" key="10">
    <source>
        <dbReference type="ARBA" id="ARBA00022989"/>
    </source>
</evidence>
<comment type="catalytic activity">
    <reaction evidence="12">
        <text>a di-trans,poly-cis-dolichyl phosphate + UDP-alpha-D-glucose = a di-trans,poly-cis-dolichyl beta-D-glucosyl phosphate + UDP</text>
        <dbReference type="Rhea" id="RHEA:15401"/>
        <dbReference type="Rhea" id="RHEA-COMP:19498"/>
        <dbReference type="Rhea" id="RHEA-COMP:19502"/>
        <dbReference type="ChEBI" id="CHEBI:57525"/>
        <dbReference type="ChEBI" id="CHEBI:57683"/>
        <dbReference type="ChEBI" id="CHEBI:58223"/>
        <dbReference type="ChEBI" id="CHEBI:58885"/>
        <dbReference type="EC" id="2.4.1.117"/>
    </reaction>
    <physiologicalReaction direction="left-to-right" evidence="12">
        <dbReference type="Rhea" id="RHEA:15402"/>
    </physiologicalReaction>
</comment>
<dbReference type="PANTHER" id="PTHR10859">
    <property type="entry name" value="GLYCOSYL TRANSFERASE"/>
    <property type="match status" value="1"/>
</dbReference>
<dbReference type="InterPro" id="IPR035518">
    <property type="entry name" value="DPG_synthase"/>
</dbReference>
<keyword evidence="11" id="KW-0472">Membrane</keyword>
<dbReference type="GO" id="GO:0004581">
    <property type="term" value="F:dolichyl-phosphate beta-glucosyltransferase activity"/>
    <property type="evidence" value="ECO:0007669"/>
    <property type="project" value="UniProtKB-EC"/>
</dbReference>
<comment type="similarity">
    <text evidence="3">Belongs to the glycosyltransferase 2 family.</text>
</comment>
<evidence type="ECO:0000256" key="4">
    <source>
        <dbReference type="ARBA" id="ARBA00012583"/>
    </source>
</evidence>
<dbReference type="PANTHER" id="PTHR10859:SF91">
    <property type="entry name" value="DOLICHYL-PHOSPHATE BETA-GLUCOSYLTRANSFERASE"/>
    <property type="match status" value="1"/>
</dbReference>
<evidence type="ECO:0000259" key="13">
    <source>
        <dbReference type="Pfam" id="PF00535"/>
    </source>
</evidence>
<feature type="domain" description="Glycosyltransferase 2-like" evidence="13">
    <location>
        <begin position="62"/>
        <end position="240"/>
    </location>
</feature>
<dbReference type="Proteomes" id="UP000027586">
    <property type="component" value="Unassembled WGS sequence"/>
</dbReference>
<gene>
    <name evidence="14" type="ORF">LCOR_02789.1</name>
</gene>
<dbReference type="VEuPathDB" id="FungiDB:LCOR_02789.1"/>
<comment type="caution">
    <text evidence="14">The sequence shown here is derived from an EMBL/GenBank/DDBJ whole genome shotgun (WGS) entry which is preliminary data.</text>
</comment>
<evidence type="ECO:0000256" key="5">
    <source>
        <dbReference type="ARBA" id="ARBA00022676"/>
    </source>
</evidence>
<dbReference type="CDD" id="cd04188">
    <property type="entry name" value="DPG_synthase"/>
    <property type="match status" value="1"/>
</dbReference>
<accession>A0A068RN41</accession>
<dbReference type="InterPro" id="IPR001173">
    <property type="entry name" value="Glyco_trans_2-like"/>
</dbReference>
<name>A0A068RN41_9FUNG</name>